<keyword evidence="2" id="KW-0597">Phosphoprotein</keyword>
<dbReference type="GO" id="GO:0032993">
    <property type="term" value="C:protein-DNA complex"/>
    <property type="evidence" value="ECO:0007669"/>
    <property type="project" value="TreeGrafter"/>
</dbReference>
<gene>
    <name evidence="6" type="ORF">B0174_04780</name>
</gene>
<name>A0A363D1Z6_9BACT</name>
<dbReference type="GO" id="GO:0005829">
    <property type="term" value="C:cytosol"/>
    <property type="evidence" value="ECO:0007669"/>
    <property type="project" value="TreeGrafter"/>
</dbReference>
<dbReference type="InterPro" id="IPR001867">
    <property type="entry name" value="OmpR/PhoB-type_DNA-bd"/>
</dbReference>
<keyword evidence="7" id="KW-1185">Reference proteome</keyword>
<dbReference type="InterPro" id="IPR016032">
    <property type="entry name" value="Sig_transdc_resp-reg_C-effctor"/>
</dbReference>
<evidence type="ECO:0000256" key="2">
    <source>
        <dbReference type="PROSITE-ProRule" id="PRU00169"/>
    </source>
</evidence>
<evidence type="ECO:0000259" key="4">
    <source>
        <dbReference type="PROSITE" id="PS50110"/>
    </source>
</evidence>
<comment type="caution">
    <text evidence="6">The sequence shown here is derived from an EMBL/GenBank/DDBJ whole genome shotgun (WGS) entry which is preliminary data.</text>
</comment>
<dbReference type="SUPFAM" id="SSF52172">
    <property type="entry name" value="CheY-like"/>
    <property type="match status" value="1"/>
</dbReference>
<dbReference type="InterPro" id="IPR011006">
    <property type="entry name" value="CheY-like_superfamily"/>
</dbReference>
<dbReference type="Pfam" id="PF00486">
    <property type="entry name" value="Trans_reg_C"/>
    <property type="match status" value="1"/>
</dbReference>
<dbReference type="PANTHER" id="PTHR48111">
    <property type="entry name" value="REGULATOR OF RPOS"/>
    <property type="match status" value="1"/>
</dbReference>
<sequence>MNKYLIHIIEDDLSVKKLLEITFKEYEFDYISSESKKNALMMFLSHNPDLLIVDLGLSDGDGKDLIKQIREISKLPIIVLTARHDEKEIVAALDAGADDYITKPFSVNELLARIRANLRRKINNINDEMTSKFICNELELDITSRDIFLRSEKLKLTPIEYELLKYFMLHTNKTLTHKQILQEVWGTGYQNEMQYLRTYVNTLRKKIEENSTRPKYIKTESGIGYRFSYNQDS</sequence>
<feature type="domain" description="Response regulatory" evidence="4">
    <location>
        <begin position="5"/>
        <end position="118"/>
    </location>
</feature>
<feature type="modified residue" description="4-aspartylphosphate" evidence="2">
    <location>
        <position position="54"/>
    </location>
</feature>
<dbReference type="CDD" id="cd00383">
    <property type="entry name" value="trans_reg_C"/>
    <property type="match status" value="1"/>
</dbReference>
<evidence type="ECO:0000313" key="7">
    <source>
        <dbReference type="Proteomes" id="UP000251135"/>
    </source>
</evidence>
<protein>
    <submittedName>
        <fullName evidence="6">DNA-binding response regulator</fullName>
    </submittedName>
</protein>
<dbReference type="EMBL" id="MUXE01000005">
    <property type="protein sequence ID" value="PUE65117.1"/>
    <property type="molecule type" value="Genomic_DNA"/>
</dbReference>
<feature type="domain" description="OmpR/PhoB-type" evidence="5">
    <location>
        <begin position="130"/>
        <end position="229"/>
    </location>
</feature>
<keyword evidence="1 3" id="KW-0238">DNA-binding</keyword>
<accession>A0A363D1Z6</accession>
<dbReference type="Gene3D" id="3.40.50.2300">
    <property type="match status" value="1"/>
</dbReference>
<evidence type="ECO:0000259" key="5">
    <source>
        <dbReference type="PROSITE" id="PS51755"/>
    </source>
</evidence>
<dbReference type="OrthoDB" id="368799at2"/>
<dbReference type="PROSITE" id="PS51755">
    <property type="entry name" value="OMPR_PHOB"/>
    <property type="match status" value="1"/>
</dbReference>
<proteinExistence type="predicted"/>
<dbReference type="SMART" id="SM00862">
    <property type="entry name" value="Trans_reg_C"/>
    <property type="match status" value="1"/>
</dbReference>
<dbReference type="RefSeq" id="WP_108558520.1">
    <property type="nucleotide sequence ID" value="NZ_MUXE01000005.1"/>
</dbReference>
<dbReference type="SMART" id="SM00448">
    <property type="entry name" value="REC"/>
    <property type="match status" value="1"/>
</dbReference>
<dbReference type="Gene3D" id="1.10.10.10">
    <property type="entry name" value="Winged helix-like DNA-binding domain superfamily/Winged helix DNA-binding domain"/>
    <property type="match status" value="1"/>
</dbReference>
<dbReference type="PANTHER" id="PTHR48111:SF50">
    <property type="entry name" value="KDP OPERON TRANSCRIPTIONAL REGULATORY PROTEIN KDPE"/>
    <property type="match status" value="1"/>
</dbReference>
<dbReference type="GO" id="GO:0000156">
    <property type="term" value="F:phosphorelay response regulator activity"/>
    <property type="evidence" value="ECO:0007669"/>
    <property type="project" value="TreeGrafter"/>
</dbReference>
<evidence type="ECO:0000313" key="6">
    <source>
        <dbReference type="EMBL" id="PUE65117.1"/>
    </source>
</evidence>
<dbReference type="Proteomes" id="UP000251135">
    <property type="component" value="Unassembled WGS sequence"/>
</dbReference>
<evidence type="ECO:0000256" key="1">
    <source>
        <dbReference type="ARBA" id="ARBA00023125"/>
    </source>
</evidence>
<dbReference type="SUPFAM" id="SSF46894">
    <property type="entry name" value="C-terminal effector domain of the bipartite response regulators"/>
    <property type="match status" value="1"/>
</dbReference>
<dbReference type="InterPro" id="IPR036388">
    <property type="entry name" value="WH-like_DNA-bd_sf"/>
</dbReference>
<evidence type="ECO:0000256" key="3">
    <source>
        <dbReference type="PROSITE-ProRule" id="PRU01091"/>
    </source>
</evidence>
<dbReference type="Gene3D" id="6.10.250.690">
    <property type="match status" value="1"/>
</dbReference>
<organism evidence="6 7">
    <name type="scientific">Arcobacter caeni</name>
    <dbReference type="NCBI Taxonomy" id="1912877"/>
    <lineage>
        <taxon>Bacteria</taxon>
        <taxon>Pseudomonadati</taxon>
        <taxon>Campylobacterota</taxon>
        <taxon>Epsilonproteobacteria</taxon>
        <taxon>Campylobacterales</taxon>
        <taxon>Arcobacteraceae</taxon>
        <taxon>Arcobacter</taxon>
    </lineage>
</organism>
<dbReference type="GO" id="GO:0000976">
    <property type="term" value="F:transcription cis-regulatory region binding"/>
    <property type="evidence" value="ECO:0007669"/>
    <property type="project" value="TreeGrafter"/>
</dbReference>
<reference evidence="6 7" key="1">
    <citation type="submission" date="2017-02" db="EMBL/GenBank/DDBJ databases">
        <title>Arcobacter caeni sp. nov, a new Arcobacter species isolated from reclaimed water.</title>
        <authorList>
            <person name="Figueras M.J."/>
            <person name="Perez-Cataluna A."/>
            <person name="Salas-Masso N."/>
        </authorList>
    </citation>
    <scope>NUCLEOTIDE SEQUENCE [LARGE SCALE GENOMIC DNA]</scope>
    <source>
        <strain evidence="6 7">RW17-10</strain>
    </source>
</reference>
<dbReference type="PROSITE" id="PS50110">
    <property type="entry name" value="RESPONSE_REGULATORY"/>
    <property type="match status" value="1"/>
</dbReference>
<dbReference type="InterPro" id="IPR039420">
    <property type="entry name" value="WalR-like"/>
</dbReference>
<dbReference type="Pfam" id="PF00072">
    <property type="entry name" value="Response_reg"/>
    <property type="match status" value="1"/>
</dbReference>
<feature type="DNA-binding region" description="OmpR/PhoB-type" evidence="3">
    <location>
        <begin position="130"/>
        <end position="229"/>
    </location>
</feature>
<dbReference type="AlphaFoldDB" id="A0A363D1Z6"/>
<dbReference type="InterPro" id="IPR001789">
    <property type="entry name" value="Sig_transdc_resp-reg_receiver"/>
</dbReference>
<dbReference type="GO" id="GO:0006355">
    <property type="term" value="P:regulation of DNA-templated transcription"/>
    <property type="evidence" value="ECO:0007669"/>
    <property type="project" value="InterPro"/>
</dbReference>